<keyword evidence="9" id="KW-0969">Cilium</keyword>
<proteinExistence type="inferred from homology"/>
<sequence>MSLLCFIGKKMETISGRYLIALSLLSTLPCQAADGQLVRQFAEQFVLDQMTVDPTSRVEVSAGPIDDRLGLHACDGHLTARLSGSAEVRRTNSVYLRCEAEPKWDIYLPVRVRVLRPFVSVTEAAPRGTVLSEGLMSIEFMDEILLRGDTFTETAPLVGSRLKRDLRPGQPVRQNQICVVCRGDQVEIQALTGGMQIKTQGTALQDGSFGEAIRVENSRSKRVIQAVVESTGKVNVNL</sequence>
<keyword evidence="5 7" id="KW-0574">Periplasm</keyword>
<name>A0ABP8Q342_9GAMM</name>
<keyword evidence="4" id="KW-0732">Signal</keyword>
<dbReference type="Proteomes" id="UP001501321">
    <property type="component" value="Unassembled WGS sequence"/>
</dbReference>
<accession>A0ABP8Q342</accession>
<keyword evidence="9" id="KW-0282">Flagellum</keyword>
<comment type="caution">
    <text evidence="9">The sequence shown here is derived from an EMBL/GenBank/DDBJ whole genome shotgun (WGS) entry which is preliminary data.</text>
</comment>
<comment type="subcellular location">
    <subcellularLocation>
        <location evidence="1 7">Periplasm</location>
    </subcellularLocation>
</comment>
<dbReference type="Pfam" id="PF13144">
    <property type="entry name" value="ChapFlgA"/>
    <property type="match status" value="1"/>
</dbReference>
<dbReference type="Gene3D" id="2.30.30.760">
    <property type="match status" value="1"/>
</dbReference>
<keyword evidence="10" id="KW-1185">Reference proteome</keyword>
<dbReference type="PANTHER" id="PTHR36307">
    <property type="entry name" value="FLAGELLA BASAL BODY P-RING FORMATION PROTEIN FLGA"/>
    <property type="match status" value="1"/>
</dbReference>
<evidence type="ECO:0000256" key="4">
    <source>
        <dbReference type="ARBA" id="ARBA00022729"/>
    </source>
</evidence>
<dbReference type="InterPro" id="IPR013974">
    <property type="entry name" value="SAF"/>
</dbReference>
<dbReference type="Pfam" id="PF17656">
    <property type="entry name" value="ChapFlgA_N"/>
    <property type="match status" value="1"/>
</dbReference>
<evidence type="ECO:0000313" key="10">
    <source>
        <dbReference type="Proteomes" id="UP001501321"/>
    </source>
</evidence>
<evidence type="ECO:0000256" key="3">
    <source>
        <dbReference type="ARBA" id="ARBA00014754"/>
    </source>
</evidence>
<dbReference type="InterPro" id="IPR017585">
    <property type="entry name" value="SAF_FlgA"/>
</dbReference>
<reference evidence="10" key="1">
    <citation type="journal article" date="2019" name="Int. J. Syst. Evol. Microbiol.">
        <title>The Global Catalogue of Microorganisms (GCM) 10K type strain sequencing project: providing services to taxonomists for standard genome sequencing and annotation.</title>
        <authorList>
            <consortium name="The Broad Institute Genomics Platform"/>
            <consortium name="The Broad Institute Genome Sequencing Center for Infectious Disease"/>
            <person name="Wu L."/>
            <person name="Ma J."/>
        </authorList>
    </citation>
    <scope>NUCLEOTIDE SEQUENCE [LARGE SCALE GENOMIC DNA]</scope>
    <source>
        <strain evidence="10">JCM 32226</strain>
    </source>
</reference>
<dbReference type="EMBL" id="BAABFC010000009">
    <property type="protein sequence ID" value="GAA4496780.1"/>
    <property type="molecule type" value="Genomic_DNA"/>
</dbReference>
<dbReference type="InterPro" id="IPR039246">
    <property type="entry name" value="Flagellar_FlgA"/>
</dbReference>
<dbReference type="SMART" id="SM00858">
    <property type="entry name" value="SAF"/>
    <property type="match status" value="1"/>
</dbReference>
<dbReference type="CDD" id="cd11614">
    <property type="entry name" value="SAF_CpaB_FlgA_like"/>
    <property type="match status" value="1"/>
</dbReference>
<evidence type="ECO:0000256" key="6">
    <source>
        <dbReference type="ARBA" id="ARBA00025643"/>
    </source>
</evidence>
<feature type="domain" description="SAF" evidence="8">
    <location>
        <begin position="116"/>
        <end position="178"/>
    </location>
</feature>
<keyword evidence="9" id="KW-0966">Cell projection</keyword>
<protein>
    <recommendedName>
        <fullName evidence="3 7">Flagella basal body P-ring formation protein FlgA</fullName>
    </recommendedName>
</protein>
<evidence type="ECO:0000259" key="8">
    <source>
        <dbReference type="SMART" id="SM00858"/>
    </source>
</evidence>
<dbReference type="Gene3D" id="3.90.1210.10">
    <property type="entry name" value="Antifreeze-like/N-acetylneuraminic acid synthase C-terminal domain"/>
    <property type="match status" value="1"/>
</dbReference>
<gene>
    <name evidence="9" type="primary">flgA</name>
    <name evidence="9" type="ORF">GCM10023095_12350</name>
</gene>
<evidence type="ECO:0000256" key="1">
    <source>
        <dbReference type="ARBA" id="ARBA00004418"/>
    </source>
</evidence>
<organism evidence="9 10">
    <name type="scientific">Pseudaeromonas paramecii</name>
    <dbReference type="NCBI Taxonomy" id="2138166"/>
    <lineage>
        <taxon>Bacteria</taxon>
        <taxon>Pseudomonadati</taxon>
        <taxon>Pseudomonadota</taxon>
        <taxon>Gammaproteobacteria</taxon>
        <taxon>Aeromonadales</taxon>
        <taxon>Aeromonadaceae</taxon>
        <taxon>Pseudaeromonas</taxon>
    </lineage>
</organism>
<comment type="function">
    <text evidence="6 7">Involved in the assembly process of the P-ring formation. It may associate with FlgF on the rod constituting a structure essential for the P-ring assembly or may act as a modulator protein for the P-ring assembly.</text>
</comment>
<comment type="similarity">
    <text evidence="2 7">Belongs to the FlgA family.</text>
</comment>
<evidence type="ECO:0000256" key="2">
    <source>
        <dbReference type="ARBA" id="ARBA00010474"/>
    </source>
</evidence>
<dbReference type="PANTHER" id="PTHR36307:SF1">
    <property type="entry name" value="FLAGELLA BASAL BODY P-RING FORMATION PROTEIN FLGA"/>
    <property type="match status" value="1"/>
</dbReference>
<evidence type="ECO:0000313" key="9">
    <source>
        <dbReference type="EMBL" id="GAA4496780.1"/>
    </source>
</evidence>
<evidence type="ECO:0000256" key="7">
    <source>
        <dbReference type="RuleBase" id="RU362063"/>
    </source>
</evidence>
<dbReference type="NCBIfam" id="TIGR03170">
    <property type="entry name" value="flgA_cterm"/>
    <property type="match status" value="1"/>
</dbReference>
<keyword evidence="7" id="KW-1005">Bacterial flagellum biogenesis</keyword>
<evidence type="ECO:0000256" key="5">
    <source>
        <dbReference type="ARBA" id="ARBA00022764"/>
    </source>
</evidence>
<dbReference type="InterPro" id="IPR041231">
    <property type="entry name" value="FlgA_N"/>
</dbReference>
<dbReference type="RefSeq" id="WP_345011119.1">
    <property type="nucleotide sequence ID" value="NZ_BAABFC010000009.1"/>
</dbReference>